<dbReference type="Gene3D" id="1.20.1600.10">
    <property type="entry name" value="Outer membrane efflux proteins (OEP)"/>
    <property type="match status" value="1"/>
</dbReference>
<dbReference type="GO" id="GO:1990281">
    <property type="term" value="C:efflux pump complex"/>
    <property type="evidence" value="ECO:0007669"/>
    <property type="project" value="TreeGrafter"/>
</dbReference>
<keyword evidence="7" id="KW-0998">Cell outer membrane</keyword>
<dbReference type="InterPro" id="IPR028351">
    <property type="entry name" value="CyaE"/>
</dbReference>
<keyword evidence="5" id="KW-0812">Transmembrane</keyword>
<evidence type="ECO:0000256" key="1">
    <source>
        <dbReference type="ARBA" id="ARBA00004442"/>
    </source>
</evidence>
<dbReference type="InterPro" id="IPR051906">
    <property type="entry name" value="TolC-like"/>
</dbReference>
<evidence type="ECO:0000256" key="3">
    <source>
        <dbReference type="ARBA" id="ARBA00022448"/>
    </source>
</evidence>
<keyword evidence="3" id="KW-0813">Transport</keyword>
<dbReference type="InterPro" id="IPR003423">
    <property type="entry name" value="OMP_efflux"/>
</dbReference>
<keyword evidence="4" id="KW-1134">Transmembrane beta strand</keyword>
<organism evidence="9 10">
    <name type="scientific">Tectimicrobiota bacterium</name>
    <dbReference type="NCBI Taxonomy" id="2528274"/>
    <lineage>
        <taxon>Bacteria</taxon>
        <taxon>Pseudomonadati</taxon>
        <taxon>Nitrospinota/Tectimicrobiota group</taxon>
        <taxon>Candidatus Tectimicrobiota</taxon>
    </lineage>
</organism>
<evidence type="ECO:0000256" key="7">
    <source>
        <dbReference type="ARBA" id="ARBA00023237"/>
    </source>
</evidence>
<reference evidence="9" key="1">
    <citation type="submission" date="2020-07" db="EMBL/GenBank/DDBJ databases">
        <title>Huge and variable diversity of episymbiotic CPR bacteria and DPANN archaea in groundwater ecosystems.</title>
        <authorList>
            <person name="He C.Y."/>
            <person name="Keren R."/>
            <person name="Whittaker M."/>
            <person name="Farag I.F."/>
            <person name="Doudna J."/>
            <person name="Cate J.H.D."/>
            <person name="Banfield J.F."/>
        </authorList>
    </citation>
    <scope>NUCLEOTIDE SEQUENCE</scope>
    <source>
        <strain evidence="9">NC_groundwater_717_Ag_S-0.2um_59_8</strain>
    </source>
</reference>
<comment type="similarity">
    <text evidence="2">Belongs to the outer membrane factor (OMF) (TC 1.B.17) family.</text>
</comment>
<dbReference type="PIRSF" id="PIRSF001892">
    <property type="entry name" value="CyaE"/>
    <property type="match status" value="1"/>
</dbReference>
<dbReference type="GO" id="GO:0015288">
    <property type="term" value="F:porin activity"/>
    <property type="evidence" value="ECO:0007669"/>
    <property type="project" value="TreeGrafter"/>
</dbReference>
<evidence type="ECO:0000256" key="6">
    <source>
        <dbReference type="ARBA" id="ARBA00023136"/>
    </source>
</evidence>
<evidence type="ECO:0000313" key="10">
    <source>
        <dbReference type="Proteomes" id="UP000741360"/>
    </source>
</evidence>
<comment type="subcellular location">
    <subcellularLocation>
        <location evidence="1">Cell outer membrane</location>
    </subcellularLocation>
</comment>
<dbReference type="GO" id="GO:0009279">
    <property type="term" value="C:cell outer membrane"/>
    <property type="evidence" value="ECO:0007669"/>
    <property type="project" value="UniProtKB-SubCell"/>
</dbReference>
<gene>
    <name evidence="9" type="ORF">HYY65_08780</name>
</gene>
<dbReference type="GO" id="GO:0015562">
    <property type="term" value="F:efflux transmembrane transporter activity"/>
    <property type="evidence" value="ECO:0007669"/>
    <property type="project" value="InterPro"/>
</dbReference>
<evidence type="ECO:0000313" key="9">
    <source>
        <dbReference type="EMBL" id="MBI3015135.1"/>
    </source>
</evidence>
<evidence type="ECO:0000256" key="8">
    <source>
        <dbReference type="SAM" id="MobiDB-lite"/>
    </source>
</evidence>
<sequence>MNGLPKSAGKFAGGAGLITGGLLLLFLAVCPSYGQEVQVPALPKVVSIEKAVEIALQQHPNLRASLFTVEANQARVGQALSGFFPQLGVSGQYTRSGTELPFDRRSQGSTTAGSSNSYGLNLNLNQTLIDFGRTSERTDVARDNLRASQEDLNSVRDQIIFNVRQSYYQLLASKRLVAVNEETVAQFEKRLEEARSFYEVGVRPRFDVTSAEVNLSNARLNLIRVRNNLELARVTLNNAMGIPNDTSYDLVDNLGFSPVAYQLPDILLQAEQNRPELKSLKAKRQSAEDSLKLSRTNFFPTLTGNAGYGVSGKEFPLNRTWNFGAVLSFDLFSGFETREQVAEARANVENVKSQEENLRLGIRREVQQAFLNLQEAQERVRVGELVVRQAQENLELARGRYQAGVGTLLEETDARVSLTNAQTTYVQALYDFRTAQASLEKAAGVAPAP</sequence>
<dbReference type="AlphaFoldDB" id="A0A932GQL0"/>
<accession>A0A932GQL0</accession>
<dbReference type="EMBL" id="JACPSX010000167">
    <property type="protein sequence ID" value="MBI3015135.1"/>
    <property type="molecule type" value="Genomic_DNA"/>
</dbReference>
<feature type="region of interest" description="Disordered" evidence="8">
    <location>
        <begin position="98"/>
        <end position="117"/>
    </location>
</feature>
<name>A0A932GQL0_UNCTE</name>
<evidence type="ECO:0000256" key="5">
    <source>
        <dbReference type="ARBA" id="ARBA00022692"/>
    </source>
</evidence>
<dbReference type="Proteomes" id="UP000741360">
    <property type="component" value="Unassembled WGS sequence"/>
</dbReference>
<comment type="caution">
    <text evidence="9">The sequence shown here is derived from an EMBL/GenBank/DDBJ whole genome shotgun (WGS) entry which is preliminary data.</text>
</comment>
<proteinExistence type="inferred from homology"/>
<keyword evidence="6" id="KW-0472">Membrane</keyword>
<dbReference type="Pfam" id="PF02321">
    <property type="entry name" value="OEP"/>
    <property type="match status" value="2"/>
</dbReference>
<protein>
    <submittedName>
        <fullName evidence="9">TolC family protein</fullName>
    </submittedName>
</protein>
<dbReference type="PANTHER" id="PTHR30026:SF20">
    <property type="entry name" value="OUTER MEMBRANE PROTEIN TOLC"/>
    <property type="match status" value="1"/>
</dbReference>
<dbReference type="PANTHER" id="PTHR30026">
    <property type="entry name" value="OUTER MEMBRANE PROTEIN TOLC"/>
    <property type="match status" value="1"/>
</dbReference>
<evidence type="ECO:0000256" key="4">
    <source>
        <dbReference type="ARBA" id="ARBA00022452"/>
    </source>
</evidence>
<dbReference type="SUPFAM" id="SSF56954">
    <property type="entry name" value="Outer membrane efflux proteins (OEP)"/>
    <property type="match status" value="1"/>
</dbReference>
<evidence type="ECO:0000256" key="2">
    <source>
        <dbReference type="ARBA" id="ARBA00007613"/>
    </source>
</evidence>